<reference evidence="1 2" key="1">
    <citation type="journal article" date="2012" name="Vet. Microbiol.">
        <title>Complete genome sequence and characterization of a broad-host range T4-like bacteriophage phiAS5 infecting Aeromonas salmonicida subsp. salmonicida.</title>
        <authorList>
            <person name="Kim J.H."/>
            <person name="Son J.S."/>
            <person name="Choi Y.J."/>
            <person name="Choresca C.H.Jr."/>
            <person name="Shin S.P."/>
            <person name="Han J.E."/>
            <person name="Jun J.W."/>
            <person name="Park S.C."/>
        </authorList>
    </citation>
    <scope>NUCLEOTIDE SEQUENCE [LARGE SCALE GENOMIC DNA]</scope>
</reference>
<evidence type="ECO:0000313" key="1">
    <source>
        <dbReference type="EMBL" id="ADM79955.1"/>
    </source>
</evidence>
<sequence>MAELVIARVTEQGIQARDLSETFSGDNELVIKGQQGNAGGECVATLNGISLSPSQTKGLNCIHLTEDFKATGMAFDFSIAADTDRFTNWVNSLSTGIILLMSHTENVTNDKLNTYFDQIGSVGWKYYWNPAKGTNRSSYVAIIDCPLKKIMTEQFMGHGKTTMQAQLCIVFDTFADIGVTGYGDMIAWEENEVISSTAGYAVVKIIDKPLSELNIKVGEYIEMNAEVFHEQKAITDKTGCALIMQFWNGNTYISGMHIKPTAVDVWTPGSNMSRVPTNCNRIELSLYRYPSVPTSTAAIGMRDVMVKLRKPEVNKSRSHGTVGQWGFITSTANEGDAEASFVASSKVGDLVSQSYEELDQEWLPQFDQTGYFDIPDWIPGSKFEVSQTISYDYPDITDTWMRSGMGGTTDGTENRNLKVGIRTVHHDRGEGHFFSYGGFGYDFDARIEYGKSYTYKIEVDGSNVKFYLDGVEVQSGIATAPFKQITHFAVGADKRGNVYMHKLRGSVHELNMIDKTRLNGTNDRFYNFVRPGQLDDKRTVPGKSRYSGKEYFATNISPDNSANALYCGPGSKLVPGGLCDESKDVFVTILDAGGNTLLPGLELNKRYSCVVREIASPRADWVQSSSQYSIRNPLDVNNGAWIAEADGKNVNTMKFKIECVISPKINGKVTNVDWIDINKQIAPLNGVDQYSDIQPWNGPGEFQIKFNSRSGKGYILEGRTLTETINQFGGIYIATTGILTAYGNYVISTVNGTPFTAGMQVLANTDYVLSGYIKSGSRVVRVGARYNNTEFFDGYIWDFSLDGKGKDDRYYKNYNMSRYDAYNNYVKDELAKADVIASKTYVSDLSLFSTAVRQNEKSYKFNTATTPSGGTLKFSAPKGSIVRIDFDIEGETRIELRYSPAQSGSAPLIKSLPAGRCKGSVAYKITDEAPGVYIRTVAPKLNEVVKIHKLNVSRVYTDVIIENSSGSEYKLEDRETPIMKTVNRTKWIPDYRTGYLHIQNAWKPDPKDWAIRVKCKAGALKDDINPILSGPVYDTSTICVDQYRSVSSVRVFSYNAAKQLNTGITIDAGAKVGDELDIFVRVVGNTVTITVNGKTATGAWNPDGTESINLIGARAGGYRFNNDITLVELIDSSTKLCNSRRYDLSQYSTVKPVDTFIENELGAIKYIRIGEIDATNKIYGWDITKGEENQIGRMKDSHYIDGVQMDLFTTINTSGYSAYLHFVGDKRPYNAIDVELYQIDDNNNEQYIGTFTAIQAINATGYGIPENAVVTSWFSGLNTNKKVIFRPRGAGSQLALADAKPWVAI</sequence>
<dbReference type="RefSeq" id="YP_003969401.1">
    <property type="nucleotide sequence ID" value="NC_014636.1"/>
</dbReference>
<protein>
    <submittedName>
        <fullName evidence="1">Hinge long tail fiber proximal connector</fullName>
    </submittedName>
</protein>
<dbReference type="EMBL" id="HM452126">
    <property type="protein sequence ID" value="ADM79955.1"/>
    <property type="molecule type" value="Genomic_DNA"/>
</dbReference>
<name>E1A2K9_9CAUD</name>
<dbReference type="KEGG" id="vg:9861519"/>
<evidence type="ECO:0000313" key="2">
    <source>
        <dbReference type="Proteomes" id="UP000002236"/>
    </source>
</evidence>
<accession>E1A2K9</accession>
<dbReference type="GeneID" id="9861519"/>
<dbReference type="SUPFAM" id="SSF49899">
    <property type="entry name" value="Concanavalin A-like lectins/glucanases"/>
    <property type="match status" value="1"/>
</dbReference>
<gene>
    <name evidence="1" type="ORF">phiAS5_ORF0112</name>
</gene>
<proteinExistence type="predicted"/>
<dbReference type="InterPro" id="IPR013320">
    <property type="entry name" value="ConA-like_dom_sf"/>
</dbReference>
<keyword evidence="2" id="KW-1185">Reference proteome</keyword>
<dbReference type="Proteomes" id="UP000002236">
    <property type="component" value="Segment"/>
</dbReference>
<organism evidence="1 2">
    <name type="scientific">Aeromonas phage phiAS5</name>
    <dbReference type="NCBI Taxonomy" id="879630"/>
    <lineage>
        <taxon>Viruses</taxon>
        <taxon>Duplodnaviria</taxon>
        <taxon>Heunggongvirae</taxon>
        <taxon>Uroviricota</taxon>
        <taxon>Caudoviricetes</taxon>
        <taxon>Pantevenvirales</taxon>
        <taxon>Straboviridae</taxon>
        <taxon>Chrysonvirus</taxon>
        <taxon>Chrysonvirus as5</taxon>
    </lineage>
</organism>